<sequence>MIKSIQSLVKSKIFYNKQQLILKSDNFNTNRILRYNSITNNQQYNYSNFLFKWKVRYNLIYLVEDERKMYFFEKIVNKFGQYGEKDIQKVKSGSDIILGTMKDPVFICKVKTLLLQELEEDKNQDFFKILSIRTSLLNDLILIKDKKKAESQLIKMKNMYYQLKNEDIQQEDLENFIHQYIISNIQIENYQEALIFTEKLNSNLEKLKKETESDKSKEKELINKSVTISSYLWTIFRQGEQNYQKSMEVVHNLSKLVSNQNLKLFQLLKPQVLNQFDQMMIDVIHYNIEKKEFERSLKYYKFYVKNYYRDMIQKQLQHQNIINTLESIQSYYNYIDLSSQKFNKQKKIDKIDEDIYSHSVEQYYKYSIYLNEEMGVDINCFQIKESIDQVLKKLSGANQRRISASLINFEEAIQKQKMSDLEDHMKEIEEQNKLQQNKENKFNDQNQEQQQLQKNTEQEGKENVIINSKLKL</sequence>
<dbReference type="RefSeq" id="XP_001014891.2">
    <property type="nucleotide sequence ID" value="XM_001014891.2"/>
</dbReference>
<proteinExistence type="predicted"/>
<reference evidence="4" key="1">
    <citation type="journal article" date="2006" name="PLoS Biol.">
        <title>Macronuclear genome sequence of the ciliate Tetrahymena thermophila, a model eukaryote.</title>
        <authorList>
            <person name="Eisen J.A."/>
            <person name="Coyne R.S."/>
            <person name="Wu M."/>
            <person name="Wu D."/>
            <person name="Thiagarajan M."/>
            <person name="Wortman J.R."/>
            <person name="Badger J.H."/>
            <person name="Ren Q."/>
            <person name="Amedeo P."/>
            <person name="Jones K.M."/>
            <person name="Tallon L.J."/>
            <person name="Delcher A.L."/>
            <person name="Salzberg S.L."/>
            <person name="Silva J.C."/>
            <person name="Haas B.J."/>
            <person name="Majoros W.H."/>
            <person name="Farzad M."/>
            <person name="Carlton J.M."/>
            <person name="Smith R.K. Jr."/>
            <person name="Garg J."/>
            <person name="Pearlman R.E."/>
            <person name="Karrer K.M."/>
            <person name="Sun L."/>
            <person name="Manning G."/>
            <person name="Elde N.C."/>
            <person name="Turkewitz A.P."/>
            <person name="Asai D.J."/>
            <person name="Wilkes D.E."/>
            <person name="Wang Y."/>
            <person name="Cai H."/>
            <person name="Collins K."/>
            <person name="Stewart B.A."/>
            <person name="Lee S.R."/>
            <person name="Wilamowska K."/>
            <person name="Weinberg Z."/>
            <person name="Ruzzo W.L."/>
            <person name="Wloga D."/>
            <person name="Gaertig J."/>
            <person name="Frankel J."/>
            <person name="Tsao C.-C."/>
            <person name="Gorovsky M.A."/>
            <person name="Keeling P.J."/>
            <person name="Waller R.F."/>
            <person name="Patron N.J."/>
            <person name="Cherry J.M."/>
            <person name="Stover N.A."/>
            <person name="Krieger C.J."/>
            <person name="del Toro C."/>
            <person name="Ryder H.F."/>
            <person name="Williamson S.C."/>
            <person name="Barbeau R.A."/>
            <person name="Hamilton E.P."/>
            <person name="Orias E."/>
        </authorList>
    </citation>
    <scope>NUCLEOTIDE SEQUENCE [LARGE SCALE GENOMIC DNA]</scope>
    <source>
        <strain evidence="4">SB210</strain>
    </source>
</reference>
<dbReference type="KEGG" id="tet:TTHERM_00051940"/>
<evidence type="ECO:0000313" key="4">
    <source>
        <dbReference type="Proteomes" id="UP000009168"/>
    </source>
</evidence>
<organism evidence="3 4">
    <name type="scientific">Tetrahymena thermophila (strain SB210)</name>
    <dbReference type="NCBI Taxonomy" id="312017"/>
    <lineage>
        <taxon>Eukaryota</taxon>
        <taxon>Sar</taxon>
        <taxon>Alveolata</taxon>
        <taxon>Ciliophora</taxon>
        <taxon>Intramacronucleata</taxon>
        <taxon>Oligohymenophorea</taxon>
        <taxon>Hymenostomatida</taxon>
        <taxon>Tetrahymenina</taxon>
        <taxon>Tetrahymenidae</taxon>
        <taxon>Tetrahymena</taxon>
    </lineage>
</organism>
<name>Q23CZ5_TETTS</name>
<accession>Q23CZ5</accession>
<dbReference type="AlphaFoldDB" id="Q23CZ5"/>
<keyword evidence="4" id="KW-1185">Reference proteome</keyword>
<keyword evidence="1" id="KW-0175">Coiled coil</keyword>
<evidence type="ECO:0000256" key="1">
    <source>
        <dbReference type="SAM" id="Coils"/>
    </source>
</evidence>
<dbReference type="HOGENOM" id="CLU_614680_0_0_1"/>
<feature type="compositionally biased region" description="Low complexity" evidence="2">
    <location>
        <begin position="443"/>
        <end position="455"/>
    </location>
</feature>
<feature type="region of interest" description="Disordered" evidence="2">
    <location>
        <begin position="432"/>
        <end position="472"/>
    </location>
</feature>
<dbReference type="Proteomes" id="UP000009168">
    <property type="component" value="Unassembled WGS sequence"/>
</dbReference>
<feature type="coiled-coil region" evidence="1">
    <location>
        <begin position="146"/>
        <end position="224"/>
    </location>
</feature>
<gene>
    <name evidence="3" type="ORF">TTHERM_00051940</name>
</gene>
<protein>
    <submittedName>
        <fullName evidence="3">Uncharacterized protein</fullName>
    </submittedName>
</protein>
<feature type="compositionally biased region" description="Basic and acidic residues" evidence="2">
    <location>
        <begin position="432"/>
        <end position="442"/>
    </location>
</feature>
<evidence type="ECO:0000313" key="3">
    <source>
        <dbReference type="EMBL" id="EAR94694.2"/>
    </source>
</evidence>
<dbReference type="InParanoid" id="Q23CZ5"/>
<evidence type="ECO:0000256" key="2">
    <source>
        <dbReference type="SAM" id="MobiDB-lite"/>
    </source>
</evidence>
<dbReference type="GeneID" id="7827083"/>
<dbReference type="EMBL" id="GG662712">
    <property type="protein sequence ID" value="EAR94694.2"/>
    <property type="molecule type" value="Genomic_DNA"/>
</dbReference>